<evidence type="ECO:0000313" key="5">
    <source>
        <dbReference type="EMBL" id="MTW01006.1"/>
    </source>
</evidence>
<feature type="domain" description="Putative type VI secretion system Rhs element associated Vgr" evidence="4">
    <location>
        <begin position="563"/>
        <end position="670"/>
    </location>
</feature>
<protein>
    <submittedName>
        <fullName evidence="5">Type VI secretion system tip protein VgrG</fullName>
    </submittedName>
</protein>
<dbReference type="SUPFAM" id="SSF69349">
    <property type="entry name" value="Phage fibre proteins"/>
    <property type="match status" value="1"/>
</dbReference>
<dbReference type="Gene3D" id="2.30.110.50">
    <property type="match status" value="1"/>
</dbReference>
<gene>
    <name evidence="5" type="primary">tssI</name>
    <name evidence="5" type="ORF">GM668_02785</name>
</gene>
<dbReference type="Pfam" id="PF04717">
    <property type="entry name" value="Phage_base_V"/>
    <property type="match status" value="1"/>
</dbReference>
<feature type="domain" description="DUF2345" evidence="3">
    <location>
        <begin position="703"/>
        <end position="846"/>
    </location>
</feature>
<keyword evidence="6" id="KW-1185">Reference proteome</keyword>
<comment type="caution">
    <text evidence="5">The sequence shown here is derived from an EMBL/GenBank/DDBJ whole genome shotgun (WGS) entry which is preliminary data.</text>
</comment>
<comment type="similarity">
    <text evidence="1">Belongs to the VgrG protein family.</text>
</comment>
<evidence type="ECO:0000256" key="1">
    <source>
        <dbReference type="ARBA" id="ARBA00005558"/>
    </source>
</evidence>
<name>A0A6L6PUW6_9BURK</name>
<dbReference type="InterPro" id="IPR017847">
    <property type="entry name" value="T6SS_RhsGE_Vgr_subset"/>
</dbReference>
<dbReference type="InterPro" id="IPR037026">
    <property type="entry name" value="Vgr_OB-fold_dom_sf"/>
</dbReference>
<dbReference type="NCBIfam" id="TIGR01646">
    <property type="entry name" value="vgr_GE"/>
    <property type="match status" value="1"/>
</dbReference>
<dbReference type="AlphaFoldDB" id="A0A6L6PUW6"/>
<dbReference type="Pfam" id="PF10106">
    <property type="entry name" value="DUF2345"/>
    <property type="match status" value="1"/>
</dbReference>
<feature type="domain" description="Gp5/Type VI secretion system Vgr protein OB-fold" evidence="2">
    <location>
        <begin position="466"/>
        <end position="537"/>
    </location>
</feature>
<dbReference type="Pfam" id="PF05954">
    <property type="entry name" value="Phage_GPD"/>
    <property type="match status" value="1"/>
</dbReference>
<dbReference type="NCBIfam" id="TIGR03361">
    <property type="entry name" value="VI_Rhs_Vgr"/>
    <property type="match status" value="1"/>
</dbReference>
<evidence type="ECO:0000259" key="4">
    <source>
        <dbReference type="Pfam" id="PF13296"/>
    </source>
</evidence>
<dbReference type="SUPFAM" id="SSF69279">
    <property type="entry name" value="Phage tail proteins"/>
    <property type="match status" value="2"/>
</dbReference>
<sequence>MDDHGYTTLLEQLNTSHRPLRLRLCLADGVHDDLLLPHQVSGVTAICDGIDLRVYCVALDACIPLKTFIGAPVELQIVTDEGNLRSICGIVTEASQGESDGGLATYQLVMRDALSILDLDMNTRVFTNTTELKVIEALVFETRCKMPRIAGAFHLEIDQSLAIQEHPARAQIIQHNESSAAFIRRLLKRRGISWYFRAGRPHISPDHEHPLPNSTPCHTMVLFHDANRLRSSSAGSVRFHRDSATEQRDTITAWGGMRKLSRGRTCRFSWDYRNPSSPGYLTRSAQTIMNQGDYGNWLAQGLEHYLVEAPHIGGDSRDHESLALLRQARADFESKCFHAEGGLRDIGPGEYFSLDGHPELDRHADSERQFIVIAQHITARNNLPKGIDMRVERLFARSRWNIDTAALPAATPGDTLYGLCYLTRLTCVRRGIRFAPAYDPQADLPHPQMQSAVVAGPPGEDVHCDEFGRVKVQFTGTMARTDSKTSAWVRVASSWAGNIGTQRNNLGMLNLPRAGTEVLLAFLGGDPDKPIIIAQLYNAEALPPRLGMAGLPDNRYLSGMKSREIRGLRANQLRFDDTPGQISAQLSSEHGLSELNLGWLAQPRDKGPAMARGEGVELRTNEHLALRAGKGMLLSAWQSLKRNDRQLDRADYLALMEECLELFRSLGQHAAGHQALPLDVQAQDKLTSSFKQWENGSNTAPKGHEGGAPVIGLTAPDGISFATSKTIVTYAAANIDTVAQQHLQLTSGQRFNVNAGKGISLFSHHDGLRAIAHFGKLLVQSQHDDTDVNAAKSLRLTATEGKLTAMAPTIELICEDGSFIRLGDGITLGSDKPLKFNAPRFVFNDPESMEAQFPAFEEGQASEQFTTRYRGGTFADGETEDDVAPNQQLDLLFDDGSELQARTDSGGKAEEILRDAMKLVKVTVSTKGE</sequence>
<dbReference type="EMBL" id="WNLA01000001">
    <property type="protein sequence ID" value="MTW01006.1"/>
    <property type="molecule type" value="Genomic_DNA"/>
</dbReference>
<dbReference type="InterPro" id="IPR006531">
    <property type="entry name" value="Gp5/Vgr_OB"/>
</dbReference>
<evidence type="ECO:0000313" key="6">
    <source>
        <dbReference type="Proteomes" id="UP000484015"/>
    </source>
</evidence>
<dbReference type="InterPro" id="IPR028244">
    <property type="entry name" value="T6SS_Rhs_Vgr_dom"/>
</dbReference>
<dbReference type="InterPro" id="IPR018769">
    <property type="entry name" value="VgrG2_DUF2345"/>
</dbReference>
<dbReference type="Gene3D" id="4.10.220.110">
    <property type="match status" value="1"/>
</dbReference>
<dbReference type="Gene3D" id="3.55.50.10">
    <property type="entry name" value="Baseplate protein-like domains"/>
    <property type="match status" value="1"/>
</dbReference>
<dbReference type="InterPro" id="IPR006533">
    <property type="entry name" value="T6SS_Vgr_RhsGE"/>
</dbReference>
<evidence type="ECO:0000259" key="3">
    <source>
        <dbReference type="Pfam" id="PF10106"/>
    </source>
</evidence>
<dbReference type="Pfam" id="PF13296">
    <property type="entry name" value="T6SS_Vgr"/>
    <property type="match status" value="1"/>
</dbReference>
<dbReference type="Proteomes" id="UP000484015">
    <property type="component" value="Unassembled WGS sequence"/>
</dbReference>
<dbReference type="Gene3D" id="2.40.50.230">
    <property type="entry name" value="Gp5 N-terminal domain"/>
    <property type="match status" value="1"/>
</dbReference>
<dbReference type="RefSeq" id="WP_155437371.1">
    <property type="nucleotide sequence ID" value="NZ_WNLA01000001.1"/>
</dbReference>
<proteinExistence type="inferred from homology"/>
<dbReference type="SUPFAM" id="SSF69255">
    <property type="entry name" value="gp5 N-terminal domain-like"/>
    <property type="match status" value="1"/>
</dbReference>
<evidence type="ECO:0000259" key="2">
    <source>
        <dbReference type="Pfam" id="PF04717"/>
    </source>
</evidence>
<reference evidence="5 6" key="1">
    <citation type="submission" date="2019-11" db="EMBL/GenBank/DDBJ databases">
        <title>Type strains purchased from KCTC, JCM and DSMZ.</title>
        <authorList>
            <person name="Lu H."/>
        </authorList>
    </citation>
    <scope>NUCLEOTIDE SEQUENCE [LARGE SCALE GENOMIC DNA]</scope>
    <source>
        <strain evidence="5 6">KCTC 42409</strain>
    </source>
</reference>
<accession>A0A6L6PUW6</accession>
<dbReference type="OrthoDB" id="1907165at2"/>
<organism evidence="5 6">
    <name type="scientific">Pseudoduganella ginsengisoli</name>
    <dbReference type="NCBI Taxonomy" id="1462440"/>
    <lineage>
        <taxon>Bacteria</taxon>
        <taxon>Pseudomonadati</taxon>
        <taxon>Pseudomonadota</taxon>
        <taxon>Betaproteobacteria</taxon>
        <taxon>Burkholderiales</taxon>
        <taxon>Oxalobacteraceae</taxon>
        <taxon>Telluria group</taxon>
        <taxon>Pseudoduganella</taxon>
    </lineage>
</organism>